<keyword evidence="5 7" id="KW-0324">Glycolysis</keyword>
<feature type="active site" description="Proton acceptor" evidence="7">
    <location>
        <position position="168"/>
    </location>
</feature>
<dbReference type="InterPro" id="IPR035990">
    <property type="entry name" value="TIM_sf"/>
</dbReference>
<dbReference type="PROSITE" id="PS51440">
    <property type="entry name" value="TIM_2"/>
    <property type="match status" value="1"/>
</dbReference>
<keyword evidence="4 7" id="KW-0963">Cytoplasm</keyword>
<reference evidence="9 10" key="1">
    <citation type="submission" date="2018-05" db="EMBL/GenBank/DDBJ databases">
        <title>A metagenomic window into the 2 km-deep terrestrial subsurface aquifer revealed taxonomically and functionally diverse microbial community comprising novel uncultured bacterial lineages.</title>
        <authorList>
            <person name="Kadnikov V.V."/>
            <person name="Mardanov A.V."/>
            <person name="Beletsky A.V."/>
            <person name="Banks D."/>
            <person name="Pimenov N.V."/>
            <person name="Frank Y.A."/>
            <person name="Karnachuk O.V."/>
            <person name="Ravin N.V."/>
        </authorList>
    </citation>
    <scope>NUCLEOTIDE SEQUENCE [LARGE SCALE GENOMIC DNA]</scope>
    <source>
        <strain evidence="9">BY</strain>
    </source>
</reference>
<keyword evidence="3 7" id="KW-0312">Gluconeogenesis</keyword>
<dbReference type="AlphaFoldDB" id="A0A2Z4Y560"/>
<feature type="binding site" evidence="7">
    <location>
        <position position="174"/>
    </location>
    <ligand>
        <name>substrate</name>
    </ligand>
</feature>
<evidence type="ECO:0000256" key="3">
    <source>
        <dbReference type="ARBA" id="ARBA00022432"/>
    </source>
</evidence>
<evidence type="ECO:0000313" key="10">
    <source>
        <dbReference type="Proteomes" id="UP000262583"/>
    </source>
</evidence>
<dbReference type="InterPro" id="IPR000652">
    <property type="entry name" value="Triosephosphate_isomerase"/>
</dbReference>
<evidence type="ECO:0000256" key="7">
    <source>
        <dbReference type="HAMAP-Rule" id="MF_00147"/>
    </source>
</evidence>
<dbReference type="InterPro" id="IPR022896">
    <property type="entry name" value="TrioseP_Isoase_bac/euk"/>
</dbReference>
<organism evidence="9 10">
    <name type="scientific">Sumerlaea chitinivorans</name>
    <dbReference type="NCBI Taxonomy" id="2250252"/>
    <lineage>
        <taxon>Bacteria</taxon>
        <taxon>Candidatus Sumerlaeota</taxon>
        <taxon>Candidatus Sumerlaeia</taxon>
        <taxon>Candidatus Sumerlaeales</taxon>
        <taxon>Candidatus Sumerlaeaceae</taxon>
        <taxon>Candidatus Sumerlaea</taxon>
    </lineage>
</organism>
<comment type="subcellular location">
    <subcellularLocation>
        <location evidence="7 8">Cytoplasm</location>
    </subcellularLocation>
</comment>
<dbReference type="EC" id="5.3.1.1" evidence="7 8"/>
<dbReference type="FunFam" id="3.20.20.70:FF:000016">
    <property type="entry name" value="Triosephosphate isomerase"/>
    <property type="match status" value="1"/>
</dbReference>
<dbReference type="InterPro" id="IPR020861">
    <property type="entry name" value="Triosephosphate_isomerase_AS"/>
</dbReference>
<comment type="pathway">
    <text evidence="7 8">Carbohydrate biosynthesis; gluconeogenesis.</text>
</comment>
<feature type="binding site" evidence="7">
    <location>
        <position position="214"/>
    </location>
    <ligand>
        <name>substrate</name>
    </ligand>
</feature>
<dbReference type="GO" id="GO:0019563">
    <property type="term" value="P:glycerol catabolic process"/>
    <property type="evidence" value="ECO:0007669"/>
    <property type="project" value="TreeGrafter"/>
</dbReference>
<dbReference type="PROSITE" id="PS00171">
    <property type="entry name" value="TIM_1"/>
    <property type="match status" value="1"/>
</dbReference>
<dbReference type="UniPathway" id="UPA00138"/>
<dbReference type="Proteomes" id="UP000262583">
    <property type="component" value="Chromosome"/>
</dbReference>
<dbReference type="InterPro" id="IPR013785">
    <property type="entry name" value="Aldolase_TIM"/>
</dbReference>
<comment type="pathway">
    <text evidence="1 7 8">Carbohydrate degradation; glycolysis; D-glyceraldehyde 3-phosphate from glycerone phosphate: step 1/1.</text>
</comment>
<dbReference type="KEGG" id="schv:BRCON_0876"/>
<evidence type="ECO:0000256" key="8">
    <source>
        <dbReference type="RuleBase" id="RU363013"/>
    </source>
</evidence>
<feature type="binding site" evidence="7">
    <location>
        <begin position="235"/>
        <end position="236"/>
    </location>
    <ligand>
        <name>substrate</name>
    </ligand>
</feature>
<dbReference type="EMBL" id="CP030759">
    <property type="protein sequence ID" value="AXA35653.1"/>
    <property type="molecule type" value="Genomic_DNA"/>
</dbReference>
<comment type="similarity">
    <text evidence="2 7 8">Belongs to the triosephosphate isomerase family.</text>
</comment>
<dbReference type="Gene3D" id="3.20.20.70">
    <property type="entry name" value="Aldolase class I"/>
    <property type="match status" value="1"/>
</dbReference>
<proteinExistence type="inferred from homology"/>
<dbReference type="GO" id="GO:0004807">
    <property type="term" value="F:triose-phosphate isomerase activity"/>
    <property type="evidence" value="ECO:0007669"/>
    <property type="project" value="UniProtKB-UniRule"/>
</dbReference>
<protein>
    <recommendedName>
        <fullName evidence="7 8">Triosephosphate isomerase</fullName>
        <shortName evidence="7">TIM</shortName>
        <shortName evidence="7">TPI</shortName>
        <ecNumber evidence="7 8">5.3.1.1</ecNumber>
    </recommendedName>
    <alternativeName>
        <fullName evidence="7">Triose-phosphate isomerase</fullName>
    </alternativeName>
</protein>
<dbReference type="HAMAP" id="MF_00147_B">
    <property type="entry name" value="TIM_B"/>
    <property type="match status" value="1"/>
</dbReference>
<comment type="function">
    <text evidence="7">Involved in the gluconeogenesis. Catalyzes stereospecifically the conversion of dihydroxyacetone phosphate (DHAP) to D-glyceraldehyde-3-phosphate (G3P).</text>
</comment>
<evidence type="ECO:0000256" key="6">
    <source>
        <dbReference type="ARBA" id="ARBA00023235"/>
    </source>
</evidence>
<dbReference type="PANTHER" id="PTHR21139">
    <property type="entry name" value="TRIOSEPHOSPHATE ISOMERASE"/>
    <property type="match status" value="1"/>
</dbReference>
<dbReference type="GO" id="GO:0005829">
    <property type="term" value="C:cytosol"/>
    <property type="evidence" value="ECO:0007669"/>
    <property type="project" value="TreeGrafter"/>
</dbReference>
<feature type="active site" description="Electrophile" evidence="7">
    <location>
        <position position="96"/>
    </location>
</feature>
<dbReference type="UniPathway" id="UPA00109">
    <property type="reaction ID" value="UER00189"/>
</dbReference>
<dbReference type="GO" id="GO:0046166">
    <property type="term" value="P:glyceraldehyde-3-phosphate biosynthetic process"/>
    <property type="evidence" value="ECO:0007669"/>
    <property type="project" value="TreeGrafter"/>
</dbReference>
<dbReference type="NCBIfam" id="TIGR00419">
    <property type="entry name" value="tim"/>
    <property type="match status" value="1"/>
</dbReference>
<dbReference type="PANTHER" id="PTHR21139:SF42">
    <property type="entry name" value="TRIOSEPHOSPHATE ISOMERASE"/>
    <property type="match status" value="1"/>
</dbReference>
<dbReference type="GO" id="GO:0006094">
    <property type="term" value="P:gluconeogenesis"/>
    <property type="evidence" value="ECO:0007669"/>
    <property type="project" value="UniProtKB-UniRule"/>
</dbReference>
<dbReference type="GO" id="GO:0006096">
    <property type="term" value="P:glycolytic process"/>
    <property type="evidence" value="ECO:0007669"/>
    <property type="project" value="UniProtKB-UniRule"/>
</dbReference>
<evidence type="ECO:0000256" key="5">
    <source>
        <dbReference type="ARBA" id="ARBA00023152"/>
    </source>
</evidence>
<sequence>MARKPIIAGNWKMHKTRKEAADLANALAAALGTITSVEVVLCPPFTSLEAVAAAIRNTNIKLGAQNCHWADQGAFTGEVSLPMLKEAGCEYVIIGHSERRQYFAETDATINQKAAACYRHGITPIICVGETLEEREANRTAEVITTQVQGCLKGLPADKVAQSVIAYEPVWAIGTGKTATKEQAQEVHALIRKLVADMFSAEVAEAIRIQYGGSVKPQNIRELMQQPDVDGALVGGASLEADSFAAIVKFD</sequence>
<dbReference type="Pfam" id="PF00121">
    <property type="entry name" value="TIM"/>
    <property type="match status" value="1"/>
</dbReference>
<comment type="catalytic activity">
    <reaction evidence="7 8">
        <text>D-glyceraldehyde 3-phosphate = dihydroxyacetone phosphate</text>
        <dbReference type="Rhea" id="RHEA:18585"/>
        <dbReference type="ChEBI" id="CHEBI:57642"/>
        <dbReference type="ChEBI" id="CHEBI:59776"/>
        <dbReference type="EC" id="5.3.1.1"/>
    </reaction>
</comment>
<name>A0A2Z4Y560_SUMC1</name>
<feature type="binding site" evidence="7">
    <location>
        <begin position="10"/>
        <end position="12"/>
    </location>
    <ligand>
        <name>substrate</name>
    </ligand>
</feature>
<evidence type="ECO:0000256" key="1">
    <source>
        <dbReference type="ARBA" id="ARBA00004680"/>
    </source>
</evidence>
<evidence type="ECO:0000313" key="9">
    <source>
        <dbReference type="EMBL" id="AXA35653.1"/>
    </source>
</evidence>
<keyword evidence="6 7" id="KW-0413">Isomerase</keyword>
<dbReference type="SUPFAM" id="SSF51351">
    <property type="entry name" value="Triosephosphate isomerase (TIM)"/>
    <property type="match status" value="1"/>
</dbReference>
<comment type="subunit">
    <text evidence="7 8">Homodimer.</text>
</comment>
<dbReference type="CDD" id="cd00311">
    <property type="entry name" value="TIM"/>
    <property type="match status" value="1"/>
</dbReference>
<accession>A0A2Z4Y560</accession>
<evidence type="ECO:0000256" key="2">
    <source>
        <dbReference type="ARBA" id="ARBA00007422"/>
    </source>
</evidence>
<gene>
    <name evidence="7" type="primary">tpiA</name>
    <name evidence="9" type="ORF">BRCON_0876</name>
</gene>
<evidence type="ECO:0000256" key="4">
    <source>
        <dbReference type="ARBA" id="ARBA00022490"/>
    </source>
</evidence>